<evidence type="ECO:0000256" key="4">
    <source>
        <dbReference type="ARBA" id="ARBA00023239"/>
    </source>
</evidence>
<comment type="pathway">
    <text evidence="5">Amine and polyamine biosynthesis; putrescine biosynthesis via L-ornithine pathway; putrescine from L-ornithine: step 1/1.</text>
</comment>
<dbReference type="GO" id="GO:0005737">
    <property type="term" value="C:cytoplasm"/>
    <property type="evidence" value="ECO:0007669"/>
    <property type="project" value="TreeGrafter"/>
</dbReference>
<dbReference type="Gene3D" id="2.40.37.10">
    <property type="entry name" value="Lyase, Ornithine Decarboxylase, Chain A, domain 1"/>
    <property type="match status" value="1"/>
</dbReference>
<dbReference type="FunFam" id="3.20.20.10:FF:000008">
    <property type="entry name" value="Ornithine decarboxylase"/>
    <property type="match status" value="1"/>
</dbReference>
<dbReference type="PANTHER" id="PTHR11482:SF6">
    <property type="entry name" value="ORNITHINE DECARBOXYLASE 1-RELATED"/>
    <property type="match status" value="1"/>
</dbReference>
<dbReference type="InterPro" id="IPR000183">
    <property type="entry name" value="Orn/DAP/Arg_de-COase"/>
</dbReference>
<dbReference type="PRINTS" id="PR01179">
    <property type="entry name" value="ODADCRBXLASE"/>
</dbReference>
<dbReference type="InterPro" id="IPR022644">
    <property type="entry name" value="De-COase2_N"/>
</dbReference>
<comment type="caution">
    <text evidence="10">The sequence shown here is derived from an EMBL/GenBank/DDBJ whole genome shotgun (WGS) entry which is preliminary data.</text>
</comment>
<evidence type="ECO:0000256" key="5">
    <source>
        <dbReference type="ARBA" id="ARBA00034115"/>
    </source>
</evidence>
<evidence type="ECO:0000256" key="1">
    <source>
        <dbReference type="ARBA" id="ARBA00001933"/>
    </source>
</evidence>
<evidence type="ECO:0000259" key="9">
    <source>
        <dbReference type="Pfam" id="PF02784"/>
    </source>
</evidence>
<evidence type="ECO:0000256" key="6">
    <source>
        <dbReference type="ARBA" id="ARBA00034138"/>
    </source>
</evidence>
<feature type="domain" description="Orn/DAP/Arg decarboxylase 2 N-terminal" evidence="9">
    <location>
        <begin position="66"/>
        <end position="297"/>
    </location>
</feature>
<dbReference type="InterPro" id="IPR029066">
    <property type="entry name" value="PLP-binding_barrel"/>
</dbReference>
<keyword evidence="11" id="KW-1185">Reference proteome</keyword>
<dbReference type="CDD" id="cd00622">
    <property type="entry name" value="PLPDE_III_ODC"/>
    <property type="match status" value="1"/>
</dbReference>
<dbReference type="InterPro" id="IPR022653">
    <property type="entry name" value="De-COase2_pyr-phos_BS"/>
</dbReference>
<dbReference type="PROSITE" id="PS00878">
    <property type="entry name" value="ODR_DC_2_1"/>
    <property type="match status" value="1"/>
</dbReference>
<dbReference type="SUPFAM" id="SSF50621">
    <property type="entry name" value="Alanine racemase C-terminal domain-like"/>
    <property type="match status" value="1"/>
</dbReference>
<dbReference type="GO" id="GO:0004586">
    <property type="term" value="F:ornithine decarboxylase activity"/>
    <property type="evidence" value="ECO:0007669"/>
    <property type="project" value="UniProtKB-EC"/>
</dbReference>
<comment type="catalytic activity">
    <reaction evidence="7">
        <text>L-ornithine + H(+) = putrescine + CO2</text>
        <dbReference type="Rhea" id="RHEA:22964"/>
        <dbReference type="ChEBI" id="CHEBI:15378"/>
        <dbReference type="ChEBI" id="CHEBI:16526"/>
        <dbReference type="ChEBI" id="CHEBI:46911"/>
        <dbReference type="ChEBI" id="CHEBI:326268"/>
        <dbReference type="EC" id="4.1.1.17"/>
    </reaction>
</comment>
<keyword evidence="3 8" id="KW-0663">Pyridoxal phosphate</keyword>
<dbReference type="PANTHER" id="PTHR11482">
    <property type="entry name" value="ARGININE/DIAMINOPIMELATE/ORNITHINE DECARBOXYLASE"/>
    <property type="match status" value="1"/>
</dbReference>
<dbReference type="AlphaFoldDB" id="A0A8J7CPZ4"/>
<evidence type="ECO:0000256" key="2">
    <source>
        <dbReference type="ARBA" id="ARBA00008872"/>
    </source>
</evidence>
<sequence length="421" mass="45110">MSPPVAVLHPDSWSSPRENVASTGATILSFARTPEWVAPGLTVKQAAFLASQPQTPCVVIDVDVVGQNYNRLTDALPGVEVFYAVKANPLRPVLERLAGLGSSFDTASLPEIDSCLELGVDPSRISYGNTIKKARDIAAAHERGIGLFAFDSAEELQKIAQNAPGSKVFCRLFVENEGAQWPLSRKFGCSSAMVRELLIEADRLGLQAHGISFHVGSQQTNPEQWDVALRRVAELFVALESDGVSLGMINLGGGLPASYDLTELDAKPYGERILGQIDALFPNGRPRLLVEPGRYMTGNAGVLEAEVVLVSRKDADAEKRWVYVDAGRFNGLAETEGEAIRYPVAVVSRAGEGDALAESGPVILAGPTCDSVDILYDKAGYQLPLDLRSGDRLRFMATGAYTTTYAAVGFNGFAPITAHCV</sequence>
<dbReference type="PRINTS" id="PR01182">
    <property type="entry name" value="ORNDCRBXLASE"/>
</dbReference>
<dbReference type="EMBL" id="JACZHT010000006">
    <property type="protein sequence ID" value="MBE1237652.1"/>
    <property type="molecule type" value="Genomic_DNA"/>
</dbReference>
<organism evidence="10 11">
    <name type="scientific">Phaeovibrio sulfidiphilus</name>
    <dbReference type="NCBI Taxonomy" id="1220600"/>
    <lineage>
        <taxon>Bacteria</taxon>
        <taxon>Pseudomonadati</taxon>
        <taxon>Pseudomonadota</taxon>
        <taxon>Alphaproteobacteria</taxon>
        <taxon>Rhodospirillales</taxon>
        <taxon>Rhodospirillaceae</taxon>
        <taxon>Phaeovibrio</taxon>
    </lineage>
</organism>
<evidence type="ECO:0000313" key="10">
    <source>
        <dbReference type="EMBL" id="MBE1237652.1"/>
    </source>
</evidence>
<reference evidence="10" key="1">
    <citation type="submission" date="2020-10" db="EMBL/GenBank/DDBJ databases">
        <title>Genome sequence of the unusual species of purple photosynthetic bacteria, Phaeovibrio sulfidiphilus DSM 23193, type strain.</title>
        <authorList>
            <person name="Kyndt J.A."/>
            <person name="Meyer T.E."/>
        </authorList>
    </citation>
    <scope>NUCLEOTIDE SEQUENCE</scope>
    <source>
        <strain evidence="10">DSM 23193</strain>
    </source>
</reference>
<dbReference type="InterPro" id="IPR009006">
    <property type="entry name" value="Ala_racemase/Decarboxylase_C"/>
</dbReference>
<dbReference type="EC" id="4.1.1.17" evidence="6"/>
<dbReference type="Pfam" id="PF02784">
    <property type="entry name" value="Orn_Arg_deC_N"/>
    <property type="match status" value="1"/>
</dbReference>
<dbReference type="Gene3D" id="3.20.20.10">
    <property type="entry name" value="Alanine racemase"/>
    <property type="match status" value="1"/>
</dbReference>
<protein>
    <recommendedName>
        <fullName evidence="6">ornithine decarboxylase</fullName>
        <ecNumber evidence="6">4.1.1.17</ecNumber>
    </recommendedName>
</protein>
<evidence type="ECO:0000256" key="8">
    <source>
        <dbReference type="PIRSR" id="PIRSR600183-50"/>
    </source>
</evidence>
<dbReference type="RefSeq" id="WP_192534660.1">
    <property type="nucleotide sequence ID" value="NZ_JACZHT010000006.1"/>
</dbReference>
<proteinExistence type="inferred from homology"/>
<feature type="modified residue" description="N6-(pyridoxal phosphate)lysine" evidence="8">
    <location>
        <position position="86"/>
    </location>
</feature>
<dbReference type="InterPro" id="IPR002433">
    <property type="entry name" value="Orn_de-COase"/>
</dbReference>
<dbReference type="SUPFAM" id="SSF51419">
    <property type="entry name" value="PLP-binding barrel"/>
    <property type="match status" value="1"/>
</dbReference>
<evidence type="ECO:0000256" key="3">
    <source>
        <dbReference type="ARBA" id="ARBA00022898"/>
    </source>
</evidence>
<dbReference type="FunFam" id="2.40.37.10:FF:000004">
    <property type="entry name" value="Ornithine decarboxylase"/>
    <property type="match status" value="1"/>
</dbReference>
<dbReference type="GO" id="GO:0033387">
    <property type="term" value="P:putrescine biosynthetic process from arginine, via ornithine"/>
    <property type="evidence" value="ECO:0007669"/>
    <property type="project" value="TreeGrafter"/>
</dbReference>
<gene>
    <name evidence="10" type="ORF">IHV25_08325</name>
</gene>
<name>A0A8J7CPZ4_9PROT</name>
<feature type="active site" description="Proton donor" evidence="8">
    <location>
        <position position="369"/>
    </location>
</feature>
<keyword evidence="4" id="KW-0456">Lyase</keyword>
<evidence type="ECO:0000256" key="7">
    <source>
        <dbReference type="ARBA" id="ARBA00049127"/>
    </source>
</evidence>
<dbReference type="Proteomes" id="UP000631034">
    <property type="component" value="Unassembled WGS sequence"/>
</dbReference>
<evidence type="ECO:0000313" key="11">
    <source>
        <dbReference type="Proteomes" id="UP000631034"/>
    </source>
</evidence>
<comment type="cofactor">
    <cofactor evidence="1 8">
        <name>pyridoxal 5'-phosphate</name>
        <dbReference type="ChEBI" id="CHEBI:597326"/>
    </cofactor>
</comment>
<comment type="similarity">
    <text evidence="2">Belongs to the Orn/Lys/Arg decarboxylase class-II family.</text>
</comment>
<accession>A0A8J7CPZ4</accession>